<dbReference type="Proteomes" id="UP000193067">
    <property type="component" value="Unassembled WGS sequence"/>
</dbReference>
<protein>
    <submittedName>
        <fullName evidence="1">Uncharacterized protein</fullName>
    </submittedName>
</protein>
<gene>
    <name evidence="1" type="ORF">PYCCODRAFT_1463796</name>
</gene>
<dbReference type="AlphaFoldDB" id="A0A1Y2J2D4"/>
<dbReference type="EMBL" id="KZ084088">
    <property type="protein sequence ID" value="OSD07568.1"/>
    <property type="molecule type" value="Genomic_DNA"/>
</dbReference>
<dbReference type="OrthoDB" id="2750161at2759"/>
<sequence length="527" mass="58516">MSTEPSCPSSTTAEELQAELARLRSENVSLAELNIALKEGNLALKDANTALKDLLASSREDRSALLSQQTRSQQRQYAESAAQTDPLDRAVGVATLPQEVLLQIFLSTIPPDHTYDPSVLSGSRNAWLDSVKTRRALPLVCKSWYGTGSEALYRDIVLQRMGQICALARTLRSSCVTYGPDPSELVQRLRLTHCIVQPTCMDVVKEDLTFVIEACAHLIVFEFHPHPAFDDELRTSEPHAFLHLNMLDDISENRTSLALCEQFGHGLRHAVFAGPLKIQNLRCIDQVLRAGTHLSRVDLGPYNGGAKVLHFSRSNDDVPIVLPHLTHLSLHVDEDHGRFLDYICESWKLPVLSHLTLHSCQELPTPLLAHIGLVLHYLHIIPSLHWDGSDLRSTLADLPTLCPFLEHLVLPHIPTLTLQCTIKSPTLQYPDIWDTLMQKRHVVELMCKMGIACRLPSLRTLRLLSWGSGDSSALPLILVLCHPTDISGDEVRVVTLPGVRLVQTSWAVLLDRGLGYAGKVTFINSSP</sequence>
<proteinExistence type="predicted"/>
<reference evidence="1 2" key="1">
    <citation type="journal article" date="2015" name="Biotechnol. Biofuels">
        <title>Enhanced degradation of softwood versus hardwood by the white-rot fungus Pycnoporus coccineus.</title>
        <authorList>
            <person name="Couturier M."/>
            <person name="Navarro D."/>
            <person name="Chevret D."/>
            <person name="Henrissat B."/>
            <person name="Piumi F."/>
            <person name="Ruiz-Duenas F.J."/>
            <person name="Martinez A.T."/>
            <person name="Grigoriev I.V."/>
            <person name="Riley R."/>
            <person name="Lipzen A."/>
            <person name="Berrin J.G."/>
            <person name="Master E.R."/>
            <person name="Rosso M.N."/>
        </authorList>
    </citation>
    <scope>NUCLEOTIDE SEQUENCE [LARGE SCALE GENOMIC DNA]</scope>
    <source>
        <strain evidence="1 2">BRFM310</strain>
    </source>
</reference>
<evidence type="ECO:0000313" key="2">
    <source>
        <dbReference type="Proteomes" id="UP000193067"/>
    </source>
</evidence>
<evidence type="ECO:0000313" key="1">
    <source>
        <dbReference type="EMBL" id="OSD07568.1"/>
    </source>
</evidence>
<organism evidence="1 2">
    <name type="scientific">Trametes coccinea (strain BRFM310)</name>
    <name type="common">Pycnoporus coccineus</name>
    <dbReference type="NCBI Taxonomy" id="1353009"/>
    <lineage>
        <taxon>Eukaryota</taxon>
        <taxon>Fungi</taxon>
        <taxon>Dikarya</taxon>
        <taxon>Basidiomycota</taxon>
        <taxon>Agaricomycotina</taxon>
        <taxon>Agaricomycetes</taxon>
        <taxon>Polyporales</taxon>
        <taxon>Polyporaceae</taxon>
        <taxon>Trametes</taxon>
    </lineage>
</organism>
<name>A0A1Y2J2D4_TRAC3</name>
<keyword evidence="2" id="KW-1185">Reference proteome</keyword>
<accession>A0A1Y2J2D4</accession>